<comment type="caution">
    <text evidence="2">The sequence shown here is derived from an EMBL/GenBank/DDBJ whole genome shotgun (WGS) entry which is preliminary data.</text>
</comment>
<dbReference type="InterPro" id="IPR052055">
    <property type="entry name" value="Hepadnavirus_pol/RT"/>
</dbReference>
<protein>
    <submittedName>
        <fullName evidence="2">Uncharacterized protein</fullName>
    </submittedName>
</protein>
<dbReference type="PANTHER" id="PTHR33050:SF7">
    <property type="entry name" value="RIBONUCLEASE H"/>
    <property type="match status" value="1"/>
</dbReference>
<sequence length="349" mass="39536">MELSDVLERTKLNAGSPYKPAAWKQLLEQAGLLKHYPHLPDQLQLGFDAGIRPIHQTFIPPNNSSTSEYLSEFKHIIETEFKQSRYIGPLSRSEVENLVGPFQTSPFSIIPKPGKPGKFHLIQNLSYPHVPHNQIYSINSTIDSNHYPCTWGTFSVISLLIWQLPPGSQAAVRDVKEAYRTIPLHPSQWAGLVVHLDKDDSFAIDTRNCFGLASSGGCYGIISDAGAQLMREWGIGPLSKWVDDHFYARILRKYLQKVNEQRWETALRIEANGGQLQDGGCLWFKGGLMPNDRHEEFDEDHSAPLHDSSKCTPRSEEEQQYNYSMSDINDLSDELGIPWETDKDIPFSE</sequence>
<evidence type="ECO:0000313" key="3">
    <source>
        <dbReference type="Proteomes" id="UP000467700"/>
    </source>
</evidence>
<keyword evidence="3" id="KW-1185">Reference proteome</keyword>
<feature type="compositionally biased region" description="Polar residues" evidence="1">
    <location>
        <begin position="320"/>
        <end position="329"/>
    </location>
</feature>
<organism evidence="2 3">
    <name type="scientific">Cyclocybe aegerita</name>
    <name type="common">Black poplar mushroom</name>
    <name type="synonym">Agrocybe aegerita</name>
    <dbReference type="NCBI Taxonomy" id="1973307"/>
    <lineage>
        <taxon>Eukaryota</taxon>
        <taxon>Fungi</taxon>
        <taxon>Dikarya</taxon>
        <taxon>Basidiomycota</taxon>
        <taxon>Agaricomycotina</taxon>
        <taxon>Agaricomycetes</taxon>
        <taxon>Agaricomycetidae</taxon>
        <taxon>Agaricales</taxon>
        <taxon>Agaricineae</taxon>
        <taxon>Bolbitiaceae</taxon>
        <taxon>Cyclocybe</taxon>
    </lineage>
</organism>
<feature type="compositionally biased region" description="Basic and acidic residues" evidence="1">
    <location>
        <begin position="340"/>
        <end position="349"/>
    </location>
</feature>
<evidence type="ECO:0000256" key="1">
    <source>
        <dbReference type="SAM" id="MobiDB-lite"/>
    </source>
</evidence>
<evidence type="ECO:0000313" key="2">
    <source>
        <dbReference type="EMBL" id="CAA7270452.1"/>
    </source>
</evidence>
<dbReference type="Proteomes" id="UP000467700">
    <property type="component" value="Unassembled WGS sequence"/>
</dbReference>
<dbReference type="OrthoDB" id="2678913at2759"/>
<dbReference type="PANTHER" id="PTHR33050">
    <property type="entry name" value="REVERSE TRANSCRIPTASE DOMAIN-CONTAINING PROTEIN"/>
    <property type="match status" value="1"/>
</dbReference>
<feature type="region of interest" description="Disordered" evidence="1">
    <location>
        <begin position="294"/>
        <end position="349"/>
    </location>
</feature>
<name>A0A8S0X8I3_CYCAE</name>
<gene>
    <name evidence="2" type="ORF">AAE3_LOCUS12740</name>
</gene>
<feature type="compositionally biased region" description="Basic and acidic residues" evidence="1">
    <location>
        <begin position="294"/>
        <end position="317"/>
    </location>
</feature>
<accession>A0A8S0X8I3</accession>
<dbReference type="EMBL" id="CACVBS010000090">
    <property type="protein sequence ID" value="CAA7270452.1"/>
    <property type="molecule type" value="Genomic_DNA"/>
</dbReference>
<dbReference type="AlphaFoldDB" id="A0A8S0X8I3"/>
<reference evidence="2 3" key="1">
    <citation type="submission" date="2020-01" db="EMBL/GenBank/DDBJ databases">
        <authorList>
            <person name="Gupta K D."/>
        </authorList>
    </citation>
    <scope>NUCLEOTIDE SEQUENCE [LARGE SCALE GENOMIC DNA]</scope>
</reference>
<proteinExistence type="predicted"/>